<dbReference type="GO" id="GO:0015093">
    <property type="term" value="F:ferrous iron transmembrane transporter activity"/>
    <property type="evidence" value="ECO:0007669"/>
    <property type="project" value="TreeGrafter"/>
</dbReference>
<evidence type="ECO:0000256" key="5">
    <source>
        <dbReference type="ARBA" id="ARBA00022692"/>
    </source>
</evidence>
<feature type="region of interest" description="Disordered" evidence="9">
    <location>
        <begin position="297"/>
        <end position="319"/>
    </location>
</feature>
<evidence type="ECO:0000256" key="4">
    <source>
        <dbReference type="ARBA" id="ARBA00022475"/>
    </source>
</evidence>
<feature type="transmembrane region" description="Helical" evidence="10">
    <location>
        <begin position="156"/>
        <end position="177"/>
    </location>
</feature>
<dbReference type="GO" id="GO:0006882">
    <property type="term" value="P:intracellular zinc ion homeostasis"/>
    <property type="evidence" value="ECO:0007669"/>
    <property type="project" value="TreeGrafter"/>
</dbReference>
<comment type="subcellular location">
    <subcellularLocation>
        <location evidence="1">Cell membrane</location>
        <topology evidence="1">Multi-pass membrane protein</topology>
    </subcellularLocation>
</comment>
<evidence type="ECO:0000256" key="3">
    <source>
        <dbReference type="ARBA" id="ARBA00022448"/>
    </source>
</evidence>
<dbReference type="Gene3D" id="3.30.70.1350">
    <property type="entry name" value="Cation efflux protein, cytoplasmic domain"/>
    <property type="match status" value="1"/>
</dbReference>
<dbReference type="Gene3D" id="1.20.1510.10">
    <property type="entry name" value="Cation efflux protein transmembrane domain"/>
    <property type="match status" value="1"/>
</dbReference>
<feature type="transmembrane region" description="Helical" evidence="10">
    <location>
        <begin position="12"/>
        <end position="35"/>
    </location>
</feature>
<feature type="transmembrane region" description="Helical" evidence="10">
    <location>
        <begin position="189"/>
        <end position="209"/>
    </location>
</feature>
<dbReference type="InterPro" id="IPR050291">
    <property type="entry name" value="CDF_Transporter"/>
</dbReference>
<comment type="caution">
    <text evidence="13">The sequence shown here is derived from an EMBL/GenBank/DDBJ whole genome shotgun (WGS) entry which is preliminary data.</text>
</comment>
<organism evidence="13 14">
    <name type="scientific">Acidocella aromatica</name>
    <dbReference type="NCBI Taxonomy" id="1303579"/>
    <lineage>
        <taxon>Bacteria</taxon>
        <taxon>Pseudomonadati</taxon>
        <taxon>Pseudomonadota</taxon>
        <taxon>Alphaproteobacteria</taxon>
        <taxon>Acetobacterales</taxon>
        <taxon>Acidocellaceae</taxon>
        <taxon>Acidocella</taxon>
    </lineage>
</organism>
<gene>
    <name evidence="13" type="ORF">HNP71_001497</name>
</gene>
<keyword evidence="14" id="KW-1185">Reference proteome</keyword>
<dbReference type="EMBL" id="JACHFJ010000005">
    <property type="protein sequence ID" value="MBB5373238.1"/>
    <property type="molecule type" value="Genomic_DNA"/>
</dbReference>
<dbReference type="InterPro" id="IPR036837">
    <property type="entry name" value="Cation_efflux_CTD_sf"/>
</dbReference>
<dbReference type="FunFam" id="3.30.70.1350:FF:000002">
    <property type="entry name" value="Ferrous-iron efflux pump FieF"/>
    <property type="match status" value="1"/>
</dbReference>
<dbReference type="InterPro" id="IPR058533">
    <property type="entry name" value="Cation_efflux_TM"/>
</dbReference>
<dbReference type="GO" id="GO:0015341">
    <property type="term" value="F:zinc efflux antiporter activity"/>
    <property type="evidence" value="ECO:0007669"/>
    <property type="project" value="TreeGrafter"/>
</dbReference>
<feature type="transmembrane region" description="Helical" evidence="10">
    <location>
        <begin position="41"/>
        <end position="62"/>
    </location>
</feature>
<dbReference type="SUPFAM" id="SSF160240">
    <property type="entry name" value="Cation efflux protein cytoplasmic domain-like"/>
    <property type="match status" value="1"/>
</dbReference>
<accession>A0A840VBG3</accession>
<evidence type="ECO:0000256" key="1">
    <source>
        <dbReference type="ARBA" id="ARBA00004651"/>
    </source>
</evidence>
<dbReference type="PANTHER" id="PTHR43840:SF41">
    <property type="entry name" value="CATION-EFFLUX PUMP FIEF"/>
    <property type="match status" value="1"/>
</dbReference>
<dbReference type="PANTHER" id="PTHR43840">
    <property type="entry name" value="MITOCHONDRIAL METAL TRANSPORTER 1-RELATED"/>
    <property type="match status" value="1"/>
</dbReference>
<dbReference type="InterPro" id="IPR027469">
    <property type="entry name" value="Cation_efflux_TMD_sf"/>
</dbReference>
<dbReference type="GO" id="GO:0005886">
    <property type="term" value="C:plasma membrane"/>
    <property type="evidence" value="ECO:0007669"/>
    <property type="project" value="UniProtKB-SubCell"/>
</dbReference>
<evidence type="ECO:0000313" key="13">
    <source>
        <dbReference type="EMBL" id="MBB5373238.1"/>
    </source>
</evidence>
<dbReference type="RefSeq" id="WP_183266250.1">
    <property type="nucleotide sequence ID" value="NZ_JACHFJ010000005.1"/>
</dbReference>
<feature type="transmembrane region" description="Helical" evidence="10">
    <location>
        <begin position="83"/>
        <end position="101"/>
    </location>
</feature>
<keyword evidence="6 10" id="KW-1133">Transmembrane helix</keyword>
<dbReference type="GO" id="GO:0015086">
    <property type="term" value="F:cadmium ion transmembrane transporter activity"/>
    <property type="evidence" value="ECO:0007669"/>
    <property type="project" value="TreeGrafter"/>
</dbReference>
<proteinExistence type="inferred from homology"/>
<keyword evidence="5 10" id="KW-0812">Transmembrane</keyword>
<name>A0A840VBG3_9PROT</name>
<comment type="similarity">
    <text evidence="2">Belongs to the cation diffusion facilitator (CDF) transporter (TC 2.A.4) family.</text>
</comment>
<dbReference type="InterPro" id="IPR002524">
    <property type="entry name" value="Cation_efflux"/>
</dbReference>
<evidence type="ECO:0000313" key="14">
    <source>
        <dbReference type="Proteomes" id="UP000553706"/>
    </source>
</evidence>
<evidence type="ECO:0000259" key="11">
    <source>
        <dbReference type="Pfam" id="PF01545"/>
    </source>
</evidence>
<dbReference type="InterPro" id="IPR027470">
    <property type="entry name" value="Cation_efflux_CTD"/>
</dbReference>
<evidence type="ECO:0000259" key="12">
    <source>
        <dbReference type="Pfam" id="PF16916"/>
    </source>
</evidence>
<evidence type="ECO:0000256" key="10">
    <source>
        <dbReference type="SAM" id="Phobius"/>
    </source>
</evidence>
<keyword evidence="7 10" id="KW-0472">Membrane</keyword>
<dbReference type="Pfam" id="PF16916">
    <property type="entry name" value="ZT_dimer"/>
    <property type="match status" value="1"/>
</dbReference>
<reference evidence="13 14" key="1">
    <citation type="submission" date="2020-08" db="EMBL/GenBank/DDBJ databases">
        <title>Genomic Encyclopedia of Type Strains, Phase IV (KMG-IV): sequencing the most valuable type-strain genomes for metagenomic binning, comparative biology and taxonomic classification.</title>
        <authorList>
            <person name="Goeker M."/>
        </authorList>
    </citation>
    <scope>NUCLEOTIDE SEQUENCE [LARGE SCALE GENOMIC DNA]</scope>
    <source>
        <strain evidence="13 14">DSM 27026</strain>
    </source>
</reference>
<evidence type="ECO:0000256" key="7">
    <source>
        <dbReference type="ARBA" id="ARBA00023136"/>
    </source>
</evidence>
<keyword evidence="4" id="KW-1003">Cell membrane</keyword>
<sequence>MTGTKTNQRLRRLAANTSFVMALSLVGIKVAAWALTGSMALLAAAVDGVLDVCTSAVTFIGVRYAGRPEDHNHRYGHGKGETLAAFLQALLLVGAGCALIYQAGDKLIHPTPLAALEAGVAMTGGSLTAVACLVGLQSWVIRRTHSTAIIADRQHYVADIIVNIGVLVSLGITWLTGWDRVDPLIGLSLSLYLIWCAVGIIRGALHVLLDEELPKAERARIKAAVRGCAGVVNLHDLRTRNASDRRFIEFHLEMDGDITVRAGHDICEAATEAVLALYGGNAEVLVHAEPAGIDDERLDRRIRPASSPLTRPGPTPGRG</sequence>
<keyword evidence="3" id="KW-0813">Transport</keyword>
<evidence type="ECO:0000256" key="9">
    <source>
        <dbReference type="SAM" id="MobiDB-lite"/>
    </source>
</evidence>
<evidence type="ECO:0000256" key="6">
    <source>
        <dbReference type="ARBA" id="ARBA00022989"/>
    </source>
</evidence>
<dbReference type="NCBIfam" id="TIGR01297">
    <property type="entry name" value="CDF"/>
    <property type="match status" value="1"/>
</dbReference>
<feature type="transmembrane region" description="Helical" evidence="10">
    <location>
        <begin position="113"/>
        <end position="136"/>
    </location>
</feature>
<feature type="domain" description="Cation efflux protein cytoplasmic" evidence="12">
    <location>
        <begin position="213"/>
        <end position="290"/>
    </location>
</feature>
<protein>
    <recommendedName>
        <fullName evidence="8">Protein p34</fullName>
    </recommendedName>
</protein>
<dbReference type="SUPFAM" id="SSF161111">
    <property type="entry name" value="Cation efflux protein transmembrane domain-like"/>
    <property type="match status" value="1"/>
</dbReference>
<evidence type="ECO:0000256" key="8">
    <source>
        <dbReference type="ARBA" id="ARBA00068882"/>
    </source>
</evidence>
<evidence type="ECO:0000256" key="2">
    <source>
        <dbReference type="ARBA" id="ARBA00008114"/>
    </source>
</evidence>
<dbReference type="Pfam" id="PF01545">
    <property type="entry name" value="Cation_efflux"/>
    <property type="match status" value="1"/>
</dbReference>
<dbReference type="Proteomes" id="UP000553706">
    <property type="component" value="Unassembled WGS sequence"/>
</dbReference>
<dbReference type="AlphaFoldDB" id="A0A840VBG3"/>
<feature type="domain" description="Cation efflux protein transmembrane" evidence="11">
    <location>
        <begin position="18"/>
        <end position="209"/>
    </location>
</feature>